<sequence length="813" mass="93245">MGQTADHISQLTTTRPMHPKCMASLGNLDRLMEELTGPITTLWITLPPSFRTGCKITARFAHSTTAYHLLEINAWEDLTLLILMELPDMKISDMTKDTCKRYIRAEFGEKFDDLTIRLEIMEEALVEINNTLLNHQDDIQEQNTRIVNVGFTVDIVESHLDWKIEELEKKLTYSNEISEWRSIQSCQEEDKSLKDQARYEEETKKEIEFLVENGKNLVSFSEKGNPDPIRPLGILIPTISPQDQIEQEEDLEEEEAVSLDEDSMADTYSNGESYKTQEGHEQSDDLEDRTDDCSRSDDGLTDSSREEANYARFKDTYYCMTIMIPDEKRSRRPWTLHFKMDKVDGILSSKIDELSLSFRRMEVKLTKEVVALTKTVQTLEKSRGKDLEYNQGSAQTIGELAIRIAEEDSATQMKNYEDEAKTTMVKIESLEDSYKLLIETIHVEFDKSLDLLRGIKSKLEPKETTFNEAIERLDKKYNSLLLRAAILSLTQGMDELKSADQRRTWCHARHIYSSGGRVEDTRRARSILDQGTRDNIDRIQRELREQQAISDQVVMANEENVCELPGNIGARDAPRNYHQRAGIVPPPVQNENFEIKSGLISMIQVSEDSFKLRLFPFSLGGKAHLWEKTLPASSIGTWADSQFDGNYCDEYDCSIRGNTYMKERHKRDIQALHAKIDKLVIALPRPIVERPIHNITNEEQHQIQEGGTYPYEELNQGFSQRQQFEPPIPPPPQPAPPPAVPDFTAMFQQLVQTQNNGVTVLEKHLVEMHTKMDSTLVDLQKQIESLGSKLRTMEGQDDVHQVHQRVKSIDILG</sequence>
<gene>
    <name evidence="3" type="ordered locus">AXX17_At1g38260</name>
</gene>
<name>A0A178W6M6_ARATH</name>
<organism evidence="3 4">
    <name type="scientific">Arabidopsis thaliana</name>
    <name type="common">Mouse-ear cress</name>
    <dbReference type="NCBI Taxonomy" id="3702"/>
    <lineage>
        <taxon>Eukaryota</taxon>
        <taxon>Viridiplantae</taxon>
        <taxon>Streptophyta</taxon>
        <taxon>Embryophyta</taxon>
        <taxon>Tracheophyta</taxon>
        <taxon>Spermatophyta</taxon>
        <taxon>Magnoliopsida</taxon>
        <taxon>eudicotyledons</taxon>
        <taxon>Gunneridae</taxon>
        <taxon>Pentapetalae</taxon>
        <taxon>rosids</taxon>
        <taxon>malvids</taxon>
        <taxon>Brassicales</taxon>
        <taxon>Brassicaceae</taxon>
        <taxon>Camelineae</taxon>
        <taxon>Arabidopsis</taxon>
    </lineage>
</organism>
<protein>
    <submittedName>
        <fullName evidence="3">Uncharacterized protein</fullName>
    </submittedName>
</protein>
<dbReference type="AlphaFoldDB" id="A0A178W6M6"/>
<evidence type="ECO:0000313" key="4">
    <source>
        <dbReference type="Proteomes" id="UP000078284"/>
    </source>
</evidence>
<reference evidence="4" key="1">
    <citation type="journal article" date="2016" name="Proc. Natl. Acad. Sci. U.S.A.">
        <title>Chromosome-level assembly of Arabidopsis thaliana Ler reveals the extent of translocation and inversion polymorphisms.</title>
        <authorList>
            <person name="Zapata L."/>
            <person name="Ding J."/>
            <person name="Willing E.M."/>
            <person name="Hartwig B."/>
            <person name="Bezdan D."/>
            <person name="Jiao W.B."/>
            <person name="Patel V."/>
            <person name="Velikkakam James G."/>
            <person name="Koornneef M."/>
            <person name="Ossowski S."/>
            <person name="Schneeberger K."/>
        </authorList>
    </citation>
    <scope>NUCLEOTIDE SEQUENCE [LARGE SCALE GENOMIC DNA]</scope>
    <source>
        <strain evidence="4">cv. Landsberg erecta</strain>
    </source>
</reference>
<feature type="coiled-coil region" evidence="1">
    <location>
        <begin position="111"/>
        <end position="145"/>
    </location>
</feature>
<evidence type="ECO:0000256" key="2">
    <source>
        <dbReference type="SAM" id="MobiDB-lite"/>
    </source>
</evidence>
<feature type="compositionally biased region" description="Basic and acidic residues" evidence="2">
    <location>
        <begin position="291"/>
        <end position="306"/>
    </location>
</feature>
<dbReference type="Proteomes" id="UP000078284">
    <property type="component" value="Chromosome 1"/>
</dbReference>
<dbReference type="EMBL" id="LUHQ01000001">
    <property type="protein sequence ID" value="OAP13714.1"/>
    <property type="molecule type" value="Genomic_DNA"/>
</dbReference>
<proteinExistence type="predicted"/>
<evidence type="ECO:0000256" key="1">
    <source>
        <dbReference type="SAM" id="Coils"/>
    </source>
</evidence>
<feature type="compositionally biased region" description="Acidic residues" evidence="2">
    <location>
        <begin position="245"/>
        <end position="264"/>
    </location>
</feature>
<accession>A0A178W6M6</accession>
<comment type="caution">
    <text evidence="3">The sequence shown here is derived from an EMBL/GenBank/DDBJ whole genome shotgun (WGS) entry which is preliminary data.</text>
</comment>
<feature type="region of interest" description="Disordered" evidence="2">
    <location>
        <begin position="244"/>
        <end position="306"/>
    </location>
</feature>
<dbReference type="ExpressionAtlas" id="A0A178W6M6">
    <property type="expression patterns" value="baseline and differential"/>
</dbReference>
<evidence type="ECO:0000313" key="3">
    <source>
        <dbReference type="EMBL" id="OAP13714.1"/>
    </source>
</evidence>
<keyword evidence="1" id="KW-0175">Coiled coil</keyword>